<organism evidence="2 3">
    <name type="scientific">Eucalyptus globulus</name>
    <name type="common">Tasmanian blue gum</name>
    <dbReference type="NCBI Taxonomy" id="34317"/>
    <lineage>
        <taxon>Eukaryota</taxon>
        <taxon>Viridiplantae</taxon>
        <taxon>Streptophyta</taxon>
        <taxon>Embryophyta</taxon>
        <taxon>Tracheophyta</taxon>
        <taxon>Spermatophyta</taxon>
        <taxon>Magnoliopsida</taxon>
        <taxon>eudicotyledons</taxon>
        <taxon>Gunneridae</taxon>
        <taxon>Pentapetalae</taxon>
        <taxon>rosids</taxon>
        <taxon>malvids</taxon>
        <taxon>Myrtales</taxon>
        <taxon>Myrtaceae</taxon>
        <taxon>Myrtoideae</taxon>
        <taxon>Eucalypteae</taxon>
        <taxon>Eucalyptus</taxon>
    </lineage>
</organism>
<protein>
    <submittedName>
        <fullName evidence="2">Uncharacterized protein</fullName>
    </submittedName>
</protein>
<keyword evidence="3" id="KW-1185">Reference proteome</keyword>
<dbReference type="AlphaFoldDB" id="A0ABD3KHZ0"/>
<dbReference type="EMBL" id="JBJKBG010000005">
    <property type="protein sequence ID" value="KAL3738978.1"/>
    <property type="molecule type" value="Genomic_DNA"/>
</dbReference>
<dbReference type="SMART" id="SM00248">
    <property type="entry name" value="ANK"/>
    <property type="match status" value="4"/>
</dbReference>
<dbReference type="InterPro" id="IPR036770">
    <property type="entry name" value="Ankyrin_rpt-contain_sf"/>
</dbReference>
<evidence type="ECO:0000256" key="1">
    <source>
        <dbReference type="PROSITE-ProRule" id="PRU00023"/>
    </source>
</evidence>
<keyword evidence="1" id="KW-0040">ANK repeat</keyword>
<dbReference type="PROSITE" id="PS50297">
    <property type="entry name" value="ANK_REP_REGION"/>
    <property type="match status" value="2"/>
</dbReference>
<reference evidence="2 3" key="1">
    <citation type="submission" date="2024-11" db="EMBL/GenBank/DDBJ databases">
        <title>Chromosome-level genome assembly of Eucalyptus globulus Labill. provides insights into its genome evolution.</title>
        <authorList>
            <person name="Li X."/>
        </authorList>
    </citation>
    <scope>NUCLEOTIDE SEQUENCE [LARGE SCALE GENOMIC DNA]</scope>
    <source>
        <strain evidence="2">CL2024</strain>
        <tissue evidence="2">Fresh tender leaves</tissue>
    </source>
</reference>
<accession>A0ABD3KHZ0</accession>
<dbReference type="Pfam" id="PF12796">
    <property type="entry name" value="Ank_2"/>
    <property type="match status" value="1"/>
</dbReference>
<feature type="repeat" description="ANK" evidence="1">
    <location>
        <begin position="53"/>
        <end position="77"/>
    </location>
</feature>
<evidence type="ECO:0000313" key="3">
    <source>
        <dbReference type="Proteomes" id="UP001634007"/>
    </source>
</evidence>
<dbReference type="Gene3D" id="1.25.40.20">
    <property type="entry name" value="Ankyrin repeat-containing domain"/>
    <property type="match status" value="1"/>
</dbReference>
<gene>
    <name evidence="2" type="ORF">ACJRO7_020380</name>
</gene>
<feature type="non-terminal residue" evidence="2">
    <location>
        <position position="172"/>
    </location>
</feature>
<dbReference type="InterPro" id="IPR002110">
    <property type="entry name" value="Ankyrin_rpt"/>
</dbReference>
<feature type="repeat" description="ANK" evidence="1">
    <location>
        <begin position="29"/>
        <end position="54"/>
    </location>
</feature>
<dbReference type="PANTHER" id="PTHR24128">
    <property type="entry name" value="HOMEOBOX PROTEIN WARIAI"/>
    <property type="match status" value="1"/>
</dbReference>
<dbReference type="Pfam" id="PF00023">
    <property type="entry name" value="Ank"/>
    <property type="match status" value="1"/>
</dbReference>
<feature type="non-terminal residue" evidence="2">
    <location>
        <position position="1"/>
    </location>
</feature>
<dbReference type="SUPFAM" id="SSF48403">
    <property type="entry name" value="Ankyrin repeat"/>
    <property type="match status" value="1"/>
</dbReference>
<name>A0ABD3KHZ0_EUCGL</name>
<dbReference type="Proteomes" id="UP001634007">
    <property type="component" value="Unassembled WGS sequence"/>
</dbReference>
<evidence type="ECO:0000313" key="2">
    <source>
        <dbReference type="EMBL" id="KAL3738978.1"/>
    </source>
</evidence>
<proteinExistence type="predicted"/>
<dbReference type="PROSITE" id="PS50088">
    <property type="entry name" value="ANK_REPEAT"/>
    <property type="match status" value="3"/>
</dbReference>
<feature type="repeat" description="ANK" evidence="1">
    <location>
        <begin position="87"/>
        <end position="109"/>
    </location>
</feature>
<dbReference type="PANTHER" id="PTHR24128:SF61">
    <property type="entry name" value="ANKYRIN REPEAT-CONTAINING PROTEIN BDA1-LIKE"/>
    <property type="match status" value="1"/>
</dbReference>
<comment type="caution">
    <text evidence="2">The sequence shown here is derived from an EMBL/GenBank/DDBJ whole genome shotgun (WGS) entry which is preliminary data.</text>
</comment>
<sequence>AARRGNIQELNDLISSNELIFEEIALEGDGDTPLHVACVGGHLEFLAEKVNPRGFSPLHIAAAQGNVKIAEELLKVGKHLCFVKGREGRIPLHCAIINGELDVMKLLLSESPESIEETTAQGETALHLAVKNNRIVALAELKHLKQYEKVINCGDHKGNTALHLASADKNFE</sequence>